<evidence type="ECO:0000313" key="2">
    <source>
        <dbReference type="Proteomes" id="UP000186955"/>
    </source>
</evidence>
<dbReference type="AlphaFoldDB" id="A0A1Q5TT28"/>
<dbReference type="InterPro" id="IPR052538">
    <property type="entry name" value="Flavonoid_dioxygenase-like"/>
</dbReference>
<name>A0A1Q5TT28_9EURO</name>
<comment type="caution">
    <text evidence="1">The sequence shown here is derived from an EMBL/GenBank/DDBJ whole genome shotgun (WGS) entry which is preliminary data.</text>
</comment>
<dbReference type="PANTHER" id="PTHR43346:SF1">
    <property type="entry name" value="QUERCETIN 2,3-DIOXYGENASE-RELATED"/>
    <property type="match status" value="1"/>
</dbReference>
<dbReference type="InterPro" id="IPR011051">
    <property type="entry name" value="RmlC_Cupin_sf"/>
</dbReference>
<sequence length="283" mass="31323">MNTNAPSSGSLGVLPHIHRKHYENFFSFKGRFQLWAQKGDNEQQARVLTRGDYGSVTRNTTHTFQILDPDTEMVGVIVPGGFEDLFYALGTNYTSGTDTPYVPQSTNSSPTTGPGASTISALQKYDIYAELDFKPRRDLVNGTAPIGDSEWHTGAHKLGTPGQPYLIANSYGPMYLNSQHGYQIVQPLVSPKQAQDKNYTLLTLTISWQTKSNPRRWVLAGAAAFEVLEGVLSIKIGDLSRYAIEHGEVAFTKFLYVSSGTKGVDQQLIRSGKSWNFVTFPKY</sequence>
<dbReference type="PANTHER" id="PTHR43346">
    <property type="entry name" value="LIGAND BINDING DOMAIN PROTEIN, PUTATIVE (AFU_ORTHOLOGUE AFUA_6G14370)-RELATED"/>
    <property type="match status" value="1"/>
</dbReference>
<protein>
    <submittedName>
        <fullName evidence="1">Quercetin 2,3-dioxygenase</fullName>
    </submittedName>
</protein>
<dbReference type="Proteomes" id="UP000186955">
    <property type="component" value="Unassembled WGS sequence"/>
</dbReference>
<dbReference type="InterPro" id="IPR014710">
    <property type="entry name" value="RmlC-like_jellyroll"/>
</dbReference>
<gene>
    <name evidence="1" type="ORF">PENSUB_6900</name>
</gene>
<organism evidence="1 2">
    <name type="scientific">Penicillium subrubescens</name>
    <dbReference type="NCBI Taxonomy" id="1316194"/>
    <lineage>
        <taxon>Eukaryota</taxon>
        <taxon>Fungi</taxon>
        <taxon>Dikarya</taxon>
        <taxon>Ascomycota</taxon>
        <taxon>Pezizomycotina</taxon>
        <taxon>Eurotiomycetes</taxon>
        <taxon>Eurotiomycetidae</taxon>
        <taxon>Eurotiales</taxon>
        <taxon>Aspergillaceae</taxon>
        <taxon>Penicillium</taxon>
    </lineage>
</organism>
<dbReference type="EMBL" id="MNBE01000618">
    <property type="protein sequence ID" value="OKP03397.1"/>
    <property type="molecule type" value="Genomic_DNA"/>
</dbReference>
<accession>A0A1Q5TT28</accession>
<evidence type="ECO:0000313" key="1">
    <source>
        <dbReference type="EMBL" id="OKP03397.1"/>
    </source>
</evidence>
<reference evidence="1 2" key="1">
    <citation type="submission" date="2016-10" db="EMBL/GenBank/DDBJ databases">
        <title>Genome sequence of the ascomycete fungus Penicillium subrubescens.</title>
        <authorList>
            <person name="De Vries R.P."/>
            <person name="Peng M."/>
            <person name="Dilokpimol A."/>
            <person name="Hilden K."/>
            <person name="Makela M.R."/>
            <person name="Grigoriev I."/>
            <person name="Riley R."/>
            <person name="Granchi Z."/>
        </authorList>
    </citation>
    <scope>NUCLEOTIDE SEQUENCE [LARGE SCALE GENOMIC DNA]</scope>
    <source>
        <strain evidence="1 2">CBS 132785</strain>
    </source>
</reference>
<proteinExistence type="predicted"/>
<dbReference type="STRING" id="1316194.A0A1Q5TT28"/>
<dbReference type="Gene3D" id="2.60.120.10">
    <property type="entry name" value="Jelly Rolls"/>
    <property type="match status" value="2"/>
</dbReference>
<dbReference type="GO" id="GO:0051213">
    <property type="term" value="F:dioxygenase activity"/>
    <property type="evidence" value="ECO:0007669"/>
    <property type="project" value="UniProtKB-KW"/>
</dbReference>
<keyword evidence="1" id="KW-0560">Oxidoreductase</keyword>
<keyword evidence="1" id="KW-0223">Dioxygenase</keyword>
<dbReference type="CDD" id="cd02215">
    <property type="entry name" value="cupin_QDO_N_C"/>
    <property type="match status" value="1"/>
</dbReference>
<keyword evidence="2" id="KW-1185">Reference proteome</keyword>
<dbReference type="SUPFAM" id="SSF51182">
    <property type="entry name" value="RmlC-like cupins"/>
    <property type="match status" value="1"/>
</dbReference>